<organism evidence="1 2">
    <name type="scientific">Pseudoalteromonas xiamenensis</name>
    <dbReference type="NCBI Taxonomy" id="882626"/>
    <lineage>
        <taxon>Bacteria</taxon>
        <taxon>Pseudomonadati</taxon>
        <taxon>Pseudomonadota</taxon>
        <taxon>Gammaproteobacteria</taxon>
        <taxon>Alteromonadales</taxon>
        <taxon>Pseudoalteromonadaceae</taxon>
        <taxon>Pseudoalteromonas</taxon>
    </lineage>
</organism>
<dbReference type="RefSeq" id="WP_208843164.1">
    <property type="nucleotide sequence ID" value="NZ_CP072133.1"/>
</dbReference>
<protein>
    <submittedName>
        <fullName evidence="1">DUF3025 domain-containing protein</fullName>
    </submittedName>
</protein>
<proteinExistence type="predicted"/>
<dbReference type="EMBL" id="CP072133">
    <property type="protein sequence ID" value="QTH71538.1"/>
    <property type="molecule type" value="Genomic_DNA"/>
</dbReference>
<reference evidence="1" key="1">
    <citation type="submission" date="2021-03" db="EMBL/GenBank/DDBJ databases">
        <title>Complete Genome of Pseudoalteromonas xiamenensis STKMTI.2, a new potential marine bacterium producing anti-Vibrio compounds.</title>
        <authorList>
            <person name="Handayani D.P."/>
            <person name="Isnansetyo A."/>
            <person name="Istiqomah I."/>
            <person name="Jumina J."/>
        </authorList>
    </citation>
    <scope>NUCLEOTIDE SEQUENCE</scope>
    <source>
        <strain evidence="1">STKMTI.2</strain>
    </source>
</reference>
<accession>A0A975DGV1</accession>
<dbReference type="KEGG" id="pxi:J5O05_00705"/>
<keyword evidence="2" id="KW-1185">Reference proteome</keyword>
<sequence>MKRFNPSTQWQPDVFLNPVYATLNALFNIDKQLDWPSCDWLNRFVHATVGGGQTVEFVENAKLADETRYYEAIIYETGQVPTREENWHDLFGALIWCLFPKTKALLNVLHMQDIQQSGLKTRTPMRNAITLWDECGVLVVTTNLKRIEQLQNHQWQDVFITHREEWGKEIEAVMFGHANYEMMTAPFEGLTGKLLPVIVDEEYFSLSTKDRYAFLDEQLVQMISFQHILKNNKSMSPLPLLGIPSWWHDNENPDFYSNTDYFRPKRTHK</sequence>
<evidence type="ECO:0000313" key="2">
    <source>
        <dbReference type="Proteomes" id="UP000664904"/>
    </source>
</evidence>
<name>A0A975DGV1_9GAMM</name>
<dbReference type="Pfam" id="PF11227">
    <property type="entry name" value="DUF3025"/>
    <property type="match status" value="1"/>
</dbReference>
<gene>
    <name evidence="1" type="ORF">J5O05_00705</name>
</gene>
<dbReference type="InterPro" id="IPR021390">
    <property type="entry name" value="DUF3025"/>
</dbReference>
<dbReference type="Proteomes" id="UP000664904">
    <property type="component" value="Chromosome"/>
</dbReference>
<dbReference type="AlphaFoldDB" id="A0A975DGV1"/>
<evidence type="ECO:0000313" key="1">
    <source>
        <dbReference type="EMBL" id="QTH71538.1"/>
    </source>
</evidence>